<dbReference type="GO" id="GO:0008569">
    <property type="term" value="F:minus-end-directed microtubule motor activity"/>
    <property type="evidence" value="ECO:0007669"/>
    <property type="project" value="InterPro"/>
</dbReference>
<dbReference type="GO" id="GO:0045505">
    <property type="term" value="F:dynein intermediate chain binding"/>
    <property type="evidence" value="ECO:0007669"/>
    <property type="project" value="InterPro"/>
</dbReference>
<dbReference type="AlphaFoldDB" id="A0A9C6XRX7"/>
<dbReference type="RefSeq" id="XP_052128818.1">
    <property type="nucleotide sequence ID" value="XM_052272858.1"/>
</dbReference>
<dbReference type="Gene3D" id="1.10.8.720">
    <property type="entry name" value="Region D6 of dynein motor"/>
    <property type="match status" value="1"/>
</dbReference>
<dbReference type="InterPro" id="IPR042219">
    <property type="entry name" value="AAA_lid_11_sf"/>
</dbReference>
<dbReference type="OrthoDB" id="447173at2759"/>
<proteinExistence type="predicted"/>
<feature type="domain" description="Dynein heavy chain AAA lid" evidence="2">
    <location>
        <begin position="290"/>
        <end position="346"/>
    </location>
</feature>
<protein>
    <submittedName>
        <fullName evidence="4">Dynein axonemal heavy chain 1-like</fullName>
    </submittedName>
</protein>
<dbReference type="InterPro" id="IPR026983">
    <property type="entry name" value="DHC"/>
</dbReference>
<accession>A0A9C6XRX7</accession>
<feature type="domain" description="Dynein heavy chain region D6 P-loop" evidence="1">
    <location>
        <begin position="141"/>
        <end position="254"/>
    </location>
</feature>
<dbReference type="Pfam" id="PF18198">
    <property type="entry name" value="AAA_lid_11"/>
    <property type="match status" value="1"/>
</dbReference>
<dbReference type="GO" id="GO:0030286">
    <property type="term" value="C:dynein complex"/>
    <property type="evidence" value="ECO:0007669"/>
    <property type="project" value="InterPro"/>
</dbReference>
<evidence type="ECO:0000259" key="2">
    <source>
        <dbReference type="Pfam" id="PF18198"/>
    </source>
</evidence>
<dbReference type="InterPro" id="IPR027417">
    <property type="entry name" value="P-loop_NTPase"/>
</dbReference>
<gene>
    <name evidence="4" type="primary">LOC127750655</name>
</gene>
<dbReference type="Proteomes" id="UP000504606">
    <property type="component" value="Unplaced"/>
</dbReference>
<dbReference type="Gene3D" id="3.40.50.300">
    <property type="entry name" value="P-loop containing nucleotide triphosphate hydrolases"/>
    <property type="match status" value="1"/>
</dbReference>
<organism evidence="3 4">
    <name type="scientific">Frankliniella occidentalis</name>
    <name type="common">Western flower thrips</name>
    <name type="synonym">Euthrips occidentalis</name>
    <dbReference type="NCBI Taxonomy" id="133901"/>
    <lineage>
        <taxon>Eukaryota</taxon>
        <taxon>Metazoa</taxon>
        <taxon>Ecdysozoa</taxon>
        <taxon>Arthropoda</taxon>
        <taxon>Hexapoda</taxon>
        <taxon>Insecta</taxon>
        <taxon>Pterygota</taxon>
        <taxon>Neoptera</taxon>
        <taxon>Paraneoptera</taxon>
        <taxon>Thysanoptera</taxon>
        <taxon>Terebrantia</taxon>
        <taxon>Thripoidea</taxon>
        <taxon>Thripidae</taxon>
        <taxon>Frankliniella</taxon>
    </lineage>
</organism>
<dbReference type="FunFam" id="3.40.50.300:FF:000362">
    <property type="entry name" value="Dynein, axonemal, heavy chain 6"/>
    <property type="match status" value="1"/>
</dbReference>
<dbReference type="InterPro" id="IPR041658">
    <property type="entry name" value="AAA_lid_11"/>
</dbReference>
<evidence type="ECO:0000313" key="4">
    <source>
        <dbReference type="RefSeq" id="XP_052128818.1"/>
    </source>
</evidence>
<evidence type="ECO:0000313" key="3">
    <source>
        <dbReference type="Proteomes" id="UP000504606"/>
    </source>
</evidence>
<dbReference type="PANTHER" id="PTHR22878">
    <property type="entry name" value="DYNEIN HEAVY CHAIN 6, AXONEMAL-LIKE-RELATED"/>
    <property type="match status" value="1"/>
</dbReference>
<evidence type="ECO:0000259" key="1">
    <source>
        <dbReference type="Pfam" id="PF03028"/>
    </source>
</evidence>
<dbReference type="InterPro" id="IPR004273">
    <property type="entry name" value="Dynein_heavy_D6_P-loop"/>
</dbReference>
<name>A0A9C6XRX7_FRAOC</name>
<reference evidence="4" key="1">
    <citation type="submission" date="2025-08" db="UniProtKB">
        <authorList>
            <consortium name="RefSeq"/>
        </authorList>
    </citation>
    <scope>IDENTIFICATION</scope>
    <source>
        <tissue evidence="4">Whole organism</tissue>
    </source>
</reference>
<dbReference type="KEGG" id="foc:127750655"/>
<keyword evidence="3" id="KW-1185">Reference proteome</keyword>
<dbReference type="Pfam" id="PF03028">
    <property type="entry name" value="Dynein_heavy"/>
    <property type="match status" value="1"/>
</dbReference>
<dbReference type="PANTHER" id="PTHR22878:SF73">
    <property type="entry name" value="DYNEIN AXONEMAL HEAVY CHAIN 1"/>
    <property type="match status" value="1"/>
</dbReference>
<sequence length="364" mass="41020">MGRPKTSASEAHALRGAVTVKDFPRCAQAEANPAPAWLSARAWAELLAMRRLERLREFAESVPKDIDRYKAIFDSPQPHREPLSEPWQSRLDGFQRLLLLRALRPDKLTEGLQDWLSRMLGPRFVEPQATDVATMFKDASAAIPLVFVLSTGTDPAQELFSFADKMRMSKRLGVISLGQGQGPRAERMLLQAVEEGSWVFFQNCHLAPSWMPRLEQLLEGVTEDTAHRDFRIWLTSTPSPAFPVAILQASSKMTVEPPRGVKANLQRAFMSQLGAFEDFFNSEHSKALPFRRLALSLTLFHAIVLERRKFGALGFNIPYEFTEGDLRICLSQLRMFLLEYHDVPVKVGKSSGGRAGFLAILILW</sequence>
<dbReference type="GeneID" id="127750655"/>
<dbReference type="GO" id="GO:0007018">
    <property type="term" value="P:microtubule-based movement"/>
    <property type="evidence" value="ECO:0007669"/>
    <property type="project" value="InterPro"/>
</dbReference>
<dbReference type="GO" id="GO:0051959">
    <property type="term" value="F:dynein light intermediate chain binding"/>
    <property type="evidence" value="ECO:0007669"/>
    <property type="project" value="InterPro"/>
</dbReference>